<reference evidence="1" key="2">
    <citation type="journal article" date="2015" name="Fish Shellfish Immunol.">
        <title>Early steps in the European eel (Anguilla anguilla)-Vibrio vulnificus interaction in the gills: Role of the RtxA13 toxin.</title>
        <authorList>
            <person name="Callol A."/>
            <person name="Pajuelo D."/>
            <person name="Ebbesson L."/>
            <person name="Teles M."/>
            <person name="MacKenzie S."/>
            <person name="Amaro C."/>
        </authorList>
    </citation>
    <scope>NUCLEOTIDE SEQUENCE</scope>
</reference>
<organism evidence="1">
    <name type="scientific">Anguilla anguilla</name>
    <name type="common">European freshwater eel</name>
    <name type="synonym">Muraena anguilla</name>
    <dbReference type="NCBI Taxonomy" id="7936"/>
    <lineage>
        <taxon>Eukaryota</taxon>
        <taxon>Metazoa</taxon>
        <taxon>Chordata</taxon>
        <taxon>Craniata</taxon>
        <taxon>Vertebrata</taxon>
        <taxon>Euteleostomi</taxon>
        <taxon>Actinopterygii</taxon>
        <taxon>Neopterygii</taxon>
        <taxon>Teleostei</taxon>
        <taxon>Anguilliformes</taxon>
        <taxon>Anguillidae</taxon>
        <taxon>Anguilla</taxon>
    </lineage>
</organism>
<reference evidence="1" key="1">
    <citation type="submission" date="2014-11" db="EMBL/GenBank/DDBJ databases">
        <authorList>
            <person name="Amaro Gonzalez C."/>
        </authorList>
    </citation>
    <scope>NUCLEOTIDE SEQUENCE</scope>
</reference>
<dbReference type="EMBL" id="GBXM01087434">
    <property type="protein sequence ID" value="JAH21143.1"/>
    <property type="molecule type" value="Transcribed_RNA"/>
</dbReference>
<evidence type="ECO:0000313" key="1">
    <source>
        <dbReference type="EMBL" id="JAH21143.1"/>
    </source>
</evidence>
<sequence length="21" mass="2360">MLNCVCAHWHSHQNSTASVFS</sequence>
<protein>
    <submittedName>
        <fullName evidence="1">Uncharacterized protein</fullName>
    </submittedName>
</protein>
<name>A0A0E9QYH1_ANGAN</name>
<dbReference type="AlphaFoldDB" id="A0A0E9QYH1"/>
<proteinExistence type="predicted"/>
<accession>A0A0E9QYH1</accession>